<name>L0G5R5_ECHVK</name>
<evidence type="ECO:0000313" key="2">
    <source>
        <dbReference type="Proteomes" id="UP000010796"/>
    </source>
</evidence>
<proteinExistence type="predicted"/>
<protein>
    <submittedName>
        <fullName evidence="1">Uncharacterized protein</fullName>
    </submittedName>
</protein>
<dbReference type="STRING" id="926556.Echvi_3973"/>
<gene>
    <name evidence="1" type="ordered locus">Echvi_3973</name>
</gene>
<dbReference type="EMBL" id="CP003346">
    <property type="protein sequence ID" value="AGA80180.1"/>
    <property type="molecule type" value="Genomic_DNA"/>
</dbReference>
<keyword evidence="2" id="KW-1185">Reference proteome</keyword>
<evidence type="ECO:0000313" key="1">
    <source>
        <dbReference type="EMBL" id="AGA80180.1"/>
    </source>
</evidence>
<dbReference type="AlphaFoldDB" id="L0G5R5"/>
<dbReference type="HOGENOM" id="CLU_3183009_0_0_10"/>
<dbReference type="Proteomes" id="UP000010796">
    <property type="component" value="Chromosome"/>
</dbReference>
<dbReference type="KEGG" id="evi:Echvi_3973"/>
<reference evidence="2" key="1">
    <citation type="submission" date="2012-02" db="EMBL/GenBank/DDBJ databases">
        <title>The complete genome of Echinicola vietnamensis DSM 17526.</title>
        <authorList>
            <person name="Lucas S."/>
            <person name="Copeland A."/>
            <person name="Lapidus A."/>
            <person name="Glavina del Rio T."/>
            <person name="Dalin E."/>
            <person name="Tice H."/>
            <person name="Bruce D."/>
            <person name="Goodwin L."/>
            <person name="Pitluck S."/>
            <person name="Peters L."/>
            <person name="Ovchinnikova G."/>
            <person name="Teshima H."/>
            <person name="Kyrpides N."/>
            <person name="Mavromatis K."/>
            <person name="Ivanova N."/>
            <person name="Brettin T."/>
            <person name="Detter J.C."/>
            <person name="Han C."/>
            <person name="Larimer F."/>
            <person name="Land M."/>
            <person name="Hauser L."/>
            <person name="Markowitz V."/>
            <person name="Cheng J.-F."/>
            <person name="Hugenholtz P."/>
            <person name="Woyke T."/>
            <person name="Wu D."/>
            <person name="Brambilla E."/>
            <person name="Klenk H.-P."/>
            <person name="Eisen J.A."/>
        </authorList>
    </citation>
    <scope>NUCLEOTIDE SEQUENCE [LARGE SCALE GENOMIC DNA]</scope>
    <source>
        <strain evidence="2">DSM 17526 / LMG 23754 / KMM 6221</strain>
    </source>
</reference>
<organism evidence="1 2">
    <name type="scientific">Echinicola vietnamensis (strain DSM 17526 / LMG 23754 / KMM 6221)</name>
    <dbReference type="NCBI Taxonomy" id="926556"/>
    <lineage>
        <taxon>Bacteria</taxon>
        <taxon>Pseudomonadati</taxon>
        <taxon>Bacteroidota</taxon>
        <taxon>Cytophagia</taxon>
        <taxon>Cytophagales</taxon>
        <taxon>Cyclobacteriaceae</taxon>
        <taxon>Echinicola</taxon>
    </lineage>
</organism>
<sequence>MTLIVTIIPSFIMQLHFSGITMDYRPPATFIGTANQLISPLIQKHP</sequence>
<accession>L0G5R5</accession>